<evidence type="ECO:0000313" key="2">
    <source>
        <dbReference type="EMBL" id="KAK4024219.1"/>
    </source>
</evidence>
<gene>
    <name evidence="2" type="ORF">OUZ56_009606</name>
</gene>
<evidence type="ECO:0000313" key="3">
    <source>
        <dbReference type="Proteomes" id="UP001234178"/>
    </source>
</evidence>
<feature type="compositionally biased region" description="Polar residues" evidence="1">
    <location>
        <begin position="176"/>
        <end position="185"/>
    </location>
</feature>
<dbReference type="Proteomes" id="UP001234178">
    <property type="component" value="Unassembled WGS sequence"/>
</dbReference>
<protein>
    <submittedName>
        <fullName evidence="2">Uncharacterized protein</fullName>
    </submittedName>
</protein>
<reference evidence="2 3" key="1">
    <citation type="journal article" date="2023" name="Nucleic Acids Res.">
        <title>The hologenome of Daphnia magna reveals possible DNA methylation and microbiome-mediated evolution of the host genome.</title>
        <authorList>
            <person name="Chaturvedi A."/>
            <person name="Li X."/>
            <person name="Dhandapani V."/>
            <person name="Marshall H."/>
            <person name="Kissane S."/>
            <person name="Cuenca-Cambronero M."/>
            <person name="Asole G."/>
            <person name="Calvet F."/>
            <person name="Ruiz-Romero M."/>
            <person name="Marangio P."/>
            <person name="Guigo R."/>
            <person name="Rago D."/>
            <person name="Mirbahai L."/>
            <person name="Eastwood N."/>
            <person name="Colbourne J.K."/>
            <person name="Zhou J."/>
            <person name="Mallon E."/>
            <person name="Orsini L."/>
        </authorList>
    </citation>
    <scope>NUCLEOTIDE SEQUENCE [LARGE SCALE GENOMIC DNA]</scope>
    <source>
        <strain evidence="2">LRV0_1</strain>
    </source>
</reference>
<name>A0ABR0AGL9_9CRUS</name>
<evidence type="ECO:0000256" key="1">
    <source>
        <dbReference type="SAM" id="MobiDB-lite"/>
    </source>
</evidence>
<accession>A0ABR0AGL9</accession>
<sequence>MGKTELGGARSFRERALSGAQSDERSRSNWKNLSGSASEDLLSGSASEDLLSGSSMTATPSSDDASILGSAIQHQQSLIIFIISFCACANQVIQKQPKQAFYFSMASNQRSNKTSVSDFLNLPDLTQIQIIACVLKSVPNPKLEKISKIQSKSNPNPNPNHFKFEKIRSKPDPNPIQIQSNSQSIREGRRGDGHIGQGWIAACAQCCQYRWHMCRGSDCGAVDQCSIPDTELRKYLVSLQHSSFEFTGNI</sequence>
<keyword evidence="3" id="KW-1185">Reference proteome</keyword>
<dbReference type="EMBL" id="JAOYFB010000037">
    <property type="protein sequence ID" value="KAK4024219.1"/>
    <property type="molecule type" value="Genomic_DNA"/>
</dbReference>
<proteinExistence type="predicted"/>
<feature type="region of interest" description="Disordered" evidence="1">
    <location>
        <begin position="1"/>
        <end position="41"/>
    </location>
</feature>
<comment type="caution">
    <text evidence="2">The sequence shown here is derived from an EMBL/GenBank/DDBJ whole genome shotgun (WGS) entry which is preliminary data.</text>
</comment>
<feature type="region of interest" description="Disordered" evidence="1">
    <location>
        <begin position="166"/>
        <end position="191"/>
    </location>
</feature>
<organism evidence="2 3">
    <name type="scientific">Daphnia magna</name>
    <dbReference type="NCBI Taxonomy" id="35525"/>
    <lineage>
        <taxon>Eukaryota</taxon>
        <taxon>Metazoa</taxon>
        <taxon>Ecdysozoa</taxon>
        <taxon>Arthropoda</taxon>
        <taxon>Crustacea</taxon>
        <taxon>Branchiopoda</taxon>
        <taxon>Diplostraca</taxon>
        <taxon>Cladocera</taxon>
        <taxon>Anomopoda</taxon>
        <taxon>Daphniidae</taxon>
        <taxon>Daphnia</taxon>
    </lineage>
</organism>
<feature type="compositionally biased region" description="Basic and acidic residues" evidence="1">
    <location>
        <begin position="11"/>
        <end position="27"/>
    </location>
</feature>